<evidence type="ECO:0000313" key="1">
    <source>
        <dbReference type="EMBL" id="KAE9037867.1"/>
    </source>
</evidence>
<accession>A0A6A3N3A3</accession>
<name>A0A6A3N3A3_9STRA</name>
<reference evidence="1 2" key="1">
    <citation type="submission" date="2018-09" db="EMBL/GenBank/DDBJ databases">
        <title>Genomic investigation of the strawberry pathogen Phytophthora fragariae indicates pathogenicity is determined by transcriptional variation in three key races.</title>
        <authorList>
            <person name="Adams T.M."/>
            <person name="Armitage A.D."/>
            <person name="Sobczyk M.K."/>
            <person name="Bates H.J."/>
            <person name="Dunwell J.M."/>
            <person name="Nellist C.F."/>
            <person name="Harrison R.J."/>
        </authorList>
    </citation>
    <scope>NUCLEOTIDE SEQUENCE [LARGE SCALE GENOMIC DNA]</scope>
    <source>
        <strain evidence="1 2">SCRP324</strain>
    </source>
</reference>
<evidence type="ECO:0000313" key="2">
    <source>
        <dbReference type="Proteomes" id="UP000435112"/>
    </source>
</evidence>
<organism evidence="1 2">
    <name type="scientific">Phytophthora rubi</name>
    <dbReference type="NCBI Taxonomy" id="129364"/>
    <lineage>
        <taxon>Eukaryota</taxon>
        <taxon>Sar</taxon>
        <taxon>Stramenopiles</taxon>
        <taxon>Oomycota</taxon>
        <taxon>Peronosporomycetes</taxon>
        <taxon>Peronosporales</taxon>
        <taxon>Peronosporaceae</taxon>
        <taxon>Phytophthora</taxon>
    </lineage>
</organism>
<proteinExistence type="predicted"/>
<dbReference type="AlphaFoldDB" id="A0A6A3N3A3"/>
<dbReference type="EMBL" id="QXFU01000284">
    <property type="protein sequence ID" value="KAE9037867.1"/>
    <property type="molecule type" value="Genomic_DNA"/>
</dbReference>
<comment type="caution">
    <text evidence="1">The sequence shown here is derived from an EMBL/GenBank/DDBJ whole genome shotgun (WGS) entry which is preliminary data.</text>
</comment>
<sequence length="118" mass="12706">MGAHGAQAWHRGWTGWVEGADEVLAAARGPRGTAKARAAAAVAAFLFATSLRFCLRTSATSSAVRFRAAMRCGHLRVPAMRQQESGPRWPARLAGSRPVRAVLRSVSRPVGAAAWRQW</sequence>
<protein>
    <submittedName>
        <fullName evidence="1">Uncharacterized protein</fullName>
    </submittedName>
</protein>
<dbReference type="Proteomes" id="UP000435112">
    <property type="component" value="Unassembled WGS sequence"/>
</dbReference>
<gene>
    <name evidence="1" type="ORF">PR002_g6338</name>
</gene>